<gene>
    <name evidence="1" type="primary">AUGUSTUS-3.0.2_15246</name>
    <name evidence="1" type="ORF">TcasGA2_TC015246</name>
</gene>
<sequence>MLTSCMTYEHHLRFPRCSSEYQLIDNRTIHLVHNSHKWQLNQLRSVENIVRAFPDYQIHLLLVGSKTHQYIKLRRAISNETQTNQTNKTEPTIDDLARKYPNILVTQLSYGDIFSNSPLYYSWIRLNPQTKLFAIRVLQIWQFGGLSFDLPEKVASKRCKNCTSLQEMKIGLLVRYGKKRYEKLGPDVVSVDSNGLHMEAKSPCHAFFGKVLANLRNAGQKTTPRVVLNGPIYAFCKAGVVDEEFCPKNVLI</sequence>
<protein>
    <submittedName>
        <fullName evidence="1">Uncharacterized protein</fullName>
    </submittedName>
</protein>
<dbReference type="EMBL" id="KQ971361">
    <property type="protein sequence ID" value="EFA05131.1"/>
    <property type="molecule type" value="Genomic_DNA"/>
</dbReference>
<organism evidence="1 2">
    <name type="scientific">Tribolium castaneum</name>
    <name type="common">Red flour beetle</name>
    <dbReference type="NCBI Taxonomy" id="7070"/>
    <lineage>
        <taxon>Eukaryota</taxon>
        <taxon>Metazoa</taxon>
        <taxon>Ecdysozoa</taxon>
        <taxon>Arthropoda</taxon>
        <taxon>Hexapoda</taxon>
        <taxon>Insecta</taxon>
        <taxon>Pterygota</taxon>
        <taxon>Neoptera</taxon>
        <taxon>Endopterygota</taxon>
        <taxon>Coleoptera</taxon>
        <taxon>Polyphaga</taxon>
        <taxon>Cucujiformia</taxon>
        <taxon>Tenebrionidae</taxon>
        <taxon>Tenebrionidae incertae sedis</taxon>
        <taxon>Tribolium</taxon>
    </lineage>
</organism>
<proteinExistence type="predicted"/>
<name>D2A555_TRICA</name>
<dbReference type="HOGENOM" id="CLU_1103999_0_0_1"/>
<dbReference type="AlphaFoldDB" id="D2A555"/>
<evidence type="ECO:0000313" key="1">
    <source>
        <dbReference type="EMBL" id="EFA05131.1"/>
    </source>
</evidence>
<evidence type="ECO:0000313" key="2">
    <source>
        <dbReference type="Proteomes" id="UP000007266"/>
    </source>
</evidence>
<dbReference type="PhylomeDB" id="D2A555"/>
<keyword evidence="2" id="KW-1185">Reference proteome</keyword>
<reference evidence="1 2" key="1">
    <citation type="journal article" date="2008" name="Nature">
        <title>The genome of the model beetle and pest Tribolium castaneum.</title>
        <authorList>
            <consortium name="Tribolium Genome Sequencing Consortium"/>
            <person name="Richards S."/>
            <person name="Gibbs R.A."/>
            <person name="Weinstock G.M."/>
            <person name="Brown S.J."/>
            <person name="Denell R."/>
            <person name="Beeman R.W."/>
            <person name="Gibbs R."/>
            <person name="Beeman R.W."/>
            <person name="Brown S.J."/>
            <person name="Bucher G."/>
            <person name="Friedrich M."/>
            <person name="Grimmelikhuijzen C.J."/>
            <person name="Klingler M."/>
            <person name="Lorenzen M."/>
            <person name="Richards S."/>
            <person name="Roth S."/>
            <person name="Schroder R."/>
            <person name="Tautz D."/>
            <person name="Zdobnov E.M."/>
            <person name="Muzny D."/>
            <person name="Gibbs R.A."/>
            <person name="Weinstock G.M."/>
            <person name="Attaway T."/>
            <person name="Bell S."/>
            <person name="Buhay C.J."/>
            <person name="Chandrabose M.N."/>
            <person name="Chavez D."/>
            <person name="Clerk-Blankenburg K.P."/>
            <person name="Cree A."/>
            <person name="Dao M."/>
            <person name="Davis C."/>
            <person name="Chacko J."/>
            <person name="Dinh H."/>
            <person name="Dugan-Rocha S."/>
            <person name="Fowler G."/>
            <person name="Garner T.T."/>
            <person name="Garnes J."/>
            <person name="Gnirke A."/>
            <person name="Hawes A."/>
            <person name="Hernandez J."/>
            <person name="Hines S."/>
            <person name="Holder M."/>
            <person name="Hume J."/>
            <person name="Jhangiani S.N."/>
            <person name="Joshi V."/>
            <person name="Khan Z.M."/>
            <person name="Jackson L."/>
            <person name="Kovar C."/>
            <person name="Kowis A."/>
            <person name="Lee S."/>
            <person name="Lewis L.R."/>
            <person name="Margolis J."/>
            <person name="Morgan M."/>
            <person name="Nazareth L.V."/>
            <person name="Nguyen N."/>
            <person name="Okwuonu G."/>
            <person name="Parker D."/>
            <person name="Richards S."/>
            <person name="Ruiz S.J."/>
            <person name="Santibanez J."/>
            <person name="Savard J."/>
            <person name="Scherer S.E."/>
            <person name="Schneider B."/>
            <person name="Sodergren E."/>
            <person name="Tautz D."/>
            <person name="Vattahil S."/>
            <person name="Villasana D."/>
            <person name="White C.S."/>
            <person name="Wright R."/>
            <person name="Park Y."/>
            <person name="Beeman R.W."/>
            <person name="Lord J."/>
            <person name="Oppert B."/>
            <person name="Lorenzen M."/>
            <person name="Brown S."/>
            <person name="Wang L."/>
            <person name="Savard J."/>
            <person name="Tautz D."/>
            <person name="Richards S."/>
            <person name="Weinstock G."/>
            <person name="Gibbs R.A."/>
            <person name="Liu Y."/>
            <person name="Worley K."/>
            <person name="Weinstock G."/>
            <person name="Elsik C.G."/>
            <person name="Reese J.T."/>
            <person name="Elhaik E."/>
            <person name="Landan G."/>
            <person name="Graur D."/>
            <person name="Arensburger P."/>
            <person name="Atkinson P."/>
            <person name="Beeman R.W."/>
            <person name="Beidler J."/>
            <person name="Brown S.J."/>
            <person name="Demuth J.P."/>
            <person name="Drury D.W."/>
            <person name="Du Y.Z."/>
            <person name="Fujiwara H."/>
            <person name="Lorenzen M."/>
            <person name="Maselli V."/>
            <person name="Osanai M."/>
            <person name="Park Y."/>
            <person name="Robertson H.M."/>
            <person name="Tu Z."/>
            <person name="Wang J.J."/>
            <person name="Wang S."/>
            <person name="Richards S."/>
            <person name="Song H."/>
            <person name="Zhang L."/>
            <person name="Sodergren E."/>
            <person name="Werner D."/>
            <person name="Stanke M."/>
            <person name="Morgenstern B."/>
            <person name="Solovyev V."/>
            <person name="Kosarev P."/>
            <person name="Brown G."/>
            <person name="Chen H.C."/>
            <person name="Ermolaeva O."/>
            <person name="Hlavina W."/>
            <person name="Kapustin Y."/>
            <person name="Kiryutin B."/>
            <person name="Kitts P."/>
            <person name="Maglott D."/>
            <person name="Pruitt K."/>
            <person name="Sapojnikov V."/>
            <person name="Souvorov A."/>
            <person name="Mackey A.J."/>
            <person name="Waterhouse R.M."/>
            <person name="Wyder S."/>
            <person name="Zdobnov E.M."/>
            <person name="Zdobnov E.M."/>
            <person name="Wyder S."/>
            <person name="Kriventseva E.V."/>
            <person name="Kadowaki T."/>
            <person name="Bork P."/>
            <person name="Aranda M."/>
            <person name="Bao R."/>
            <person name="Beermann A."/>
            <person name="Berns N."/>
            <person name="Bolognesi R."/>
            <person name="Bonneton F."/>
            <person name="Bopp D."/>
            <person name="Brown S.J."/>
            <person name="Bucher G."/>
            <person name="Butts T."/>
            <person name="Chaumot A."/>
            <person name="Denell R.E."/>
            <person name="Ferrier D.E."/>
            <person name="Friedrich M."/>
            <person name="Gordon C.M."/>
            <person name="Jindra M."/>
            <person name="Klingler M."/>
            <person name="Lan Q."/>
            <person name="Lattorff H.M."/>
            <person name="Laudet V."/>
            <person name="von Levetsow C."/>
            <person name="Liu Z."/>
            <person name="Lutz R."/>
            <person name="Lynch J.A."/>
            <person name="da Fonseca R.N."/>
            <person name="Posnien N."/>
            <person name="Reuter R."/>
            <person name="Roth S."/>
            <person name="Savard J."/>
            <person name="Schinko J.B."/>
            <person name="Schmitt C."/>
            <person name="Schoppmeier M."/>
            <person name="Schroder R."/>
            <person name="Shippy T.D."/>
            <person name="Simonnet F."/>
            <person name="Marques-Souza H."/>
            <person name="Tautz D."/>
            <person name="Tomoyasu Y."/>
            <person name="Trauner J."/>
            <person name="Van der Zee M."/>
            <person name="Vervoort M."/>
            <person name="Wittkopp N."/>
            <person name="Wimmer E.A."/>
            <person name="Yang X."/>
            <person name="Jones A.K."/>
            <person name="Sattelle D.B."/>
            <person name="Ebert P.R."/>
            <person name="Nelson D."/>
            <person name="Scott J.G."/>
            <person name="Beeman R.W."/>
            <person name="Muthukrishnan S."/>
            <person name="Kramer K.J."/>
            <person name="Arakane Y."/>
            <person name="Beeman R.W."/>
            <person name="Zhu Q."/>
            <person name="Hogenkamp D."/>
            <person name="Dixit R."/>
            <person name="Oppert B."/>
            <person name="Jiang H."/>
            <person name="Zou Z."/>
            <person name="Marshall J."/>
            <person name="Elpidina E."/>
            <person name="Vinokurov K."/>
            <person name="Oppert C."/>
            <person name="Zou Z."/>
            <person name="Evans J."/>
            <person name="Lu Z."/>
            <person name="Zhao P."/>
            <person name="Sumathipala N."/>
            <person name="Altincicek B."/>
            <person name="Vilcinskas A."/>
            <person name="Williams M."/>
            <person name="Hultmark D."/>
            <person name="Hetru C."/>
            <person name="Jiang H."/>
            <person name="Grimmelikhuijzen C.J."/>
            <person name="Hauser F."/>
            <person name="Cazzamali G."/>
            <person name="Williamson M."/>
            <person name="Park Y."/>
            <person name="Li B."/>
            <person name="Tanaka Y."/>
            <person name="Predel R."/>
            <person name="Neupert S."/>
            <person name="Schachtner J."/>
            <person name="Verleyen P."/>
            <person name="Raible F."/>
            <person name="Bork P."/>
            <person name="Friedrich M."/>
            <person name="Walden K.K."/>
            <person name="Robertson H.M."/>
            <person name="Angeli S."/>
            <person name="Foret S."/>
            <person name="Bucher G."/>
            <person name="Schuetz S."/>
            <person name="Maleszka R."/>
            <person name="Wimmer E.A."/>
            <person name="Beeman R.W."/>
            <person name="Lorenzen M."/>
            <person name="Tomoyasu Y."/>
            <person name="Miller S.C."/>
            <person name="Grossmann D."/>
            <person name="Bucher G."/>
        </authorList>
    </citation>
    <scope>NUCLEOTIDE SEQUENCE [LARGE SCALE GENOMIC DNA]</scope>
    <source>
        <strain evidence="1 2">Georgia GA2</strain>
    </source>
</reference>
<dbReference type="Proteomes" id="UP000007266">
    <property type="component" value="Linkage group 8"/>
</dbReference>
<accession>D2A555</accession>
<dbReference type="InParanoid" id="D2A555"/>
<reference evidence="1 2" key="2">
    <citation type="journal article" date="2010" name="Nucleic Acids Res.">
        <title>BeetleBase in 2010: revisions to provide comprehensive genomic information for Tribolium castaneum.</title>
        <authorList>
            <person name="Kim H.S."/>
            <person name="Murphy T."/>
            <person name="Xia J."/>
            <person name="Caragea D."/>
            <person name="Park Y."/>
            <person name="Beeman R.W."/>
            <person name="Lorenzen M.D."/>
            <person name="Butcher S."/>
            <person name="Manak J.R."/>
            <person name="Brown S.J."/>
        </authorList>
    </citation>
    <scope>GENOME REANNOTATION</scope>
    <source>
        <strain evidence="1 2">Georgia GA2</strain>
    </source>
</reference>